<keyword evidence="1" id="KW-0732">Signal</keyword>
<accession>A0A8J7P5G9</accession>
<dbReference type="SUPFAM" id="SSF49265">
    <property type="entry name" value="Fibronectin type III"/>
    <property type="match status" value="1"/>
</dbReference>
<dbReference type="InterPro" id="IPR036116">
    <property type="entry name" value="FN3_sf"/>
</dbReference>
<evidence type="ECO:0000259" key="7">
    <source>
        <dbReference type="PROSITE" id="PS50835"/>
    </source>
</evidence>
<dbReference type="InterPro" id="IPR036179">
    <property type="entry name" value="Ig-like_dom_sf"/>
</dbReference>
<dbReference type="InterPro" id="IPR007110">
    <property type="entry name" value="Ig-like_dom"/>
</dbReference>
<dbReference type="InterPro" id="IPR013098">
    <property type="entry name" value="Ig_I-set"/>
</dbReference>
<dbReference type="Pfam" id="PF07679">
    <property type="entry name" value="I-set"/>
    <property type="match status" value="2"/>
</dbReference>
<feature type="domain" description="Ig-like" evidence="7">
    <location>
        <begin position="277"/>
        <end position="362"/>
    </location>
</feature>
<dbReference type="Pfam" id="PF13927">
    <property type="entry name" value="Ig_3"/>
    <property type="match status" value="1"/>
</dbReference>
<dbReference type="PROSITE" id="PS50853">
    <property type="entry name" value="FN3"/>
    <property type="match status" value="1"/>
</dbReference>
<protein>
    <submittedName>
        <fullName evidence="9">VS10L protein</fullName>
    </submittedName>
</protein>
<keyword evidence="5" id="KW-0393">Immunoglobulin domain</keyword>
<evidence type="ECO:0000256" key="5">
    <source>
        <dbReference type="ARBA" id="ARBA00023319"/>
    </source>
</evidence>
<name>A0A8J7P5G9_ATRSP</name>
<keyword evidence="10" id="KW-1185">Reference proteome</keyword>
<dbReference type="Gene3D" id="2.60.40.10">
    <property type="entry name" value="Immunoglobulins"/>
    <property type="match status" value="4"/>
</dbReference>
<dbReference type="InterPro" id="IPR052598">
    <property type="entry name" value="IgSF_CEA-related"/>
</dbReference>
<dbReference type="SMART" id="SM00409">
    <property type="entry name" value="IG"/>
    <property type="match status" value="2"/>
</dbReference>
<feature type="domain" description="Fibronectin type-III" evidence="8">
    <location>
        <begin position="360"/>
        <end position="463"/>
    </location>
</feature>
<keyword evidence="4" id="KW-0325">Glycoprotein</keyword>
<feature type="non-terminal residue" evidence="9">
    <location>
        <position position="463"/>
    </location>
</feature>
<evidence type="ECO:0000256" key="6">
    <source>
        <dbReference type="SAM" id="MobiDB-lite"/>
    </source>
</evidence>
<evidence type="ECO:0000256" key="1">
    <source>
        <dbReference type="ARBA" id="ARBA00022729"/>
    </source>
</evidence>
<keyword evidence="3" id="KW-1015">Disulfide bond</keyword>
<reference evidence="9" key="1">
    <citation type="journal article" date="2021" name="Cell">
        <title>Tracing the genetic footprints of vertebrate landing in non-teleost ray-finned fishes.</title>
        <authorList>
            <person name="Bi X."/>
            <person name="Wang K."/>
            <person name="Yang L."/>
            <person name="Pan H."/>
            <person name="Jiang H."/>
            <person name="Wei Q."/>
            <person name="Fang M."/>
            <person name="Yu H."/>
            <person name="Zhu C."/>
            <person name="Cai Y."/>
            <person name="He Y."/>
            <person name="Gan X."/>
            <person name="Zeng H."/>
            <person name="Yu D."/>
            <person name="Zhu Y."/>
            <person name="Jiang H."/>
            <person name="Qiu Q."/>
            <person name="Yang H."/>
            <person name="Zhang Y.E."/>
            <person name="Wang W."/>
            <person name="Zhu M."/>
            <person name="He S."/>
            <person name="Zhang G."/>
        </authorList>
    </citation>
    <scope>NUCLEOTIDE SEQUENCE</scope>
    <source>
        <strain evidence="9">Allg_001</strain>
    </source>
</reference>
<dbReference type="PROSITE" id="PS50835">
    <property type="entry name" value="IG_LIKE"/>
    <property type="match status" value="3"/>
</dbReference>
<feature type="domain" description="Ig-like" evidence="7">
    <location>
        <begin position="99"/>
        <end position="184"/>
    </location>
</feature>
<dbReference type="InterPro" id="IPR013783">
    <property type="entry name" value="Ig-like_fold"/>
</dbReference>
<dbReference type="Proteomes" id="UP000736164">
    <property type="component" value="Unassembled WGS sequence"/>
</dbReference>
<evidence type="ECO:0000313" key="10">
    <source>
        <dbReference type="Proteomes" id="UP000736164"/>
    </source>
</evidence>
<dbReference type="InterPro" id="IPR003599">
    <property type="entry name" value="Ig_sub"/>
</dbReference>
<dbReference type="PANTHER" id="PTHR44337:SF20">
    <property type="entry name" value="CARCINOEMBRYONIC ANTIGEN-RELATED CELL ADHESION MOLECULE 5-RELATED"/>
    <property type="match status" value="1"/>
</dbReference>
<dbReference type="SMART" id="SM00408">
    <property type="entry name" value="IGc2"/>
    <property type="match status" value="3"/>
</dbReference>
<dbReference type="EMBL" id="JAAWVO010077268">
    <property type="protein sequence ID" value="MBN3325739.1"/>
    <property type="molecule type" value="Genomic_DNA"/>
</dbReference>
<dbReference type="AlphaFoldDB" id="A0A8J7P5G9"/>
<evidence type="ECO:0000313" key="9">
    <source>
        <dbReference type="EMBL" id="MBN3325739.1"/>
    </source>
</evidence>
<proteinExistence type="predicted"/>
<organism evidence="9 10">
    <name type="scientific">Atractosteus spatula</name>
    <name type="common">Alligator gar</name>
    <name type="synonym">Lepisosteus spatula</name>
    <dbReference type="NCBI Taxonomy" id="7917"/>
    <lineage>
        <taxon>Eukaryota</taxon>
        <taxon>Metazoa</taxon>
        <taxon>Chordata</taxon>
        <taxon>Craniata</taxon>
        <taxon>Vertebrata</taxon>
        <taxon>Euteleostomi</taxon>
        <taxon>Actinopterygii</taxon>
        <taxon>Neopterygii</taxon>
        <taxon>Holostei</taxon>
        <taxon>Semionotiformes</taxon>
        <taxon>Lepisosteidae</taxon>
        <taxon>Atractosteus</taxon>
    </lineage>
</organism>
<feature type="domain" description="Ig-like" evidence="7">
    <location>
        <begin position="7"/>
        <end position="91"/>
    </location>
</feature>
<dbReference type="InterPro" id="IPR003598">
    <property type="entry name" value="Ig_sub2"/>
</dbReference>
<evidence type="ECO:0000259" key="8">
    <source>
        <dbReference type="PROSITE" id="PS50853"/>
    </source>
</evidence>
<feature type="non-terminal residue" evidence="9">
    <location>
        <position position="1"/>
    </location>
</feature>
<dbReference type="CDD" id="cd00063">
    <property type="entry name" value="FN3"/>
    <property type="match status" value="1"/>
</dbReference>
<evidence type="ECO:0000256" key="3">
    <source>
        <dbReference type="ARBA" id="ARBA00023157"/>
    </source>
</evidence>
<dbReference type="Pfam" id="PF00041">
    <property type="entry name" value="fn3"/>
    <property type="match status" value="1"/>
</dbReference>
<gene>
    <name evidence="9" type="primary">Vsig10l_0</name>
    <name evidence="9" type="ORF">GTO95_0010135</name>
</gene>
<evidence type="ECO:0000256" key="4">
    <source>
        <dbReference type="ARBA" id="ARBA00023180"/>
    </source>
</evidence>
<dbReference type="PANTHER" id="PTHR44337">
    <property type="entry name" value="CARCINOEMBRYONIC ANTIGEN-RELATED CELL ADHESION MOLECULE 8"/>
    <property type="match status" value="1"/>
</dbReference>
<dbReference type="InterPro" id="IPR003961">
    <property type="entry name" value="FN3_dom"/>
</dbReference>
<sequence>FSSEHIKSLTVTSDPANPKEGDSQVKLVATTAQGTGDVTWLLNGKPLPNDSRYEISGTSLVIKNVTCQDTGLYTCILKNPFSNDTFNKNITIFYGPENPQIVVTVGQSVSTENFVKVGDWLSLTCQAVGDPAPSYFWSSESQKNITGSQSGVLSLKNIQTNQSGVYTCVMTNPVTSVSIEKNYTVNVYASPSGDPICSVKAVQSNTALEYQCSWMGGTPLALLQFTLPNATQGGGYLNHTEVASPSLNGQNVTCIGTHPIVSKNCSIVAGSPDGIFPLLTTTMDSSGALVVTISCASTFLPQPTVQWSKNNQVLNNGGNFAISGDTSQLTISNFNINGGDLTTYTCNSVNPLGAKSNSMTLRGPTIGDSSLFPNKQGTIVTLTWETPRDSVITGFDIQMKGPDLRRSKRSTNEFTTLQMTGASNHSLDIFGLHPKSTYRFRIIPLAGQTQGAPSQEHRIGPGG</sequence>
<keyword evidence="2" id="KW-0677">Repeat</keyword>
<evidence type="ECO:0000256" key="2">
    <source>
        <dbReference type="ARBA" id="ARBA00022737"/>
    </source>
</evidence>
<dbReference type="SUPFAM" id="SSF48726">
    <property type="entry name" value="Immunoglobulin"/>
    <property type="match status" value="3"/>
</dbReference>
<feature type="region of interest" description="Disordered" evidence="6">
    <location>
        <begin position="1"/>
        <end position="22"/>
    </location>
</feature>
<comment type="caution">
    <text evidence="9">The sequence shown here is derived from an EMBL/GenBank/DDBJ whole genome shotgun (WGS) entry which is preliminary data.</text>
</comment>